<keyword evidence="2" id="KW-1185">Reference proteome</keyword>
<dbReference type="KEGG" id="char:116223526"/>
<protein>
    <submittedName>
        <fullName evidence="3">Uncharacterized protein LOC116223526</fullName>
    </submittedName>
</protein>
<name>A0A6P8GAW6_CLUHA</name>
<dbReference type="GeneID" id="116223526"/>
<accession>A0A6P8GAW6</accession>
<dbReference type="AlphaFoldDB" id="A0A6P8GAW6"/>
<feature type="compositionally biased region" description="Polar residues" evidence="1">
    <location>
        <begin position="57"/>
        <end position="80"/>
    </location>
</feature>
<evidence type="ECO:0000313" key="2">
    <source>
        <dbReference type="Proteomes" id="UP000515152"/>
    </source>
</evidence>
<feature type="region of interest" description="Disordered" evidence="1">
    <location>
        <begin position="352"/>
        <end position="384"/>
    </location>
</feature>
<sequence length="535" mass="60160">MSLKEAPAPHYQGKVVLRRKLTGPSRLLLGKCKSRYKRQNCSPNDKTPDSPHRRSKNSMLNYNYSVQEETAQEPSGSTPNPLSPCKESKQLESSSEPRYLSLKPYRDQESEQSKAPESSRPNAWKKFFCPRCLRFKPSLGDEDQSHDFTFYNQQTRDSFDMAVRPSIIYQVIEQKVEQQTRVAETECRQATKTEHSFLKGLFYLREKLASPKPNHNGSEPAFVVQEDSLCPCLNLRKQLRHQVRHRAKKPSPFFQERIGSAQDYIQEETIVLSNRHTDEAIHSVCQSVHDGGPHMETLEVSVDVTPVTSECESKTSTLDASRTETCGKPNAHLDEDDAECALLSEEKTVAAGMNGTDEPETSPDVRSCQKQEDEKEEGEEVEEENHVAVNASENLFICESSVPTEVNQEDPAVEHECESTVDEDGQTTSHSSLANHSDIVLSCQYESGLSSEEVMDNVDAIMPCPDGFLSKNGLDIPQREEPEPRNQLSDLQPPEIILYQTARLLVQAAMEAALRQLEKDLVDSVAGCYEETGDY</sequence>
<feature type="compositionally biased region" description="Acidic residues" evidence="1">
    <location>
        <begin position="374"/>
        <end position="383"/>
    </location>
</feature>
<dbReference type="RefSeq" id="XP_031436454.1">
    <property type="nucleotide sequence ID" value="XM_031580594.2"/>
</dbReference>
<organism evidence="2 3">
    <name type="scientific">Clupea harengus</name>
    <name type="common">Atlantic herring</name>
    <dbReference type="NCBI Taxonomy" id="7950"/>
    <lineage>
        <taxon>Eukaryota</taxon>
        <taxon>Metazoa</taxon>
        <taxon>Chordata</taxon>
        <taxon>Craniata</taxon>
        <taxon>Vertebrata</taxon>
        <taxon>Euteleostomi</taxon>
        <taxon>Actinopterygii</taxon>
        <taxon>Neopterygii</taxon>
        <taxon>Teleostei</taxon>
        <taxon>Clupei</taxon>
        <taxon>Clupeiformes</taxon>
        <taxon>Clupeoidei</taxon>
        <taxon>Clupeidae</taxon>
        <taxon>Clupea</taxon>
    </lineage>
</organism>
<evidence type="ECO:0000313" key="3">
    <source>
        <dbReference type="RefSeq" id="XP_031436454.1"/>
    </source>
</evidence>
<feature type="region of interest" description="Disordered" evidence="1">
    <location>
        <begin position="1"/>
        <end position="121"/>
    </location>
</feature>
<dbReference type="OrthoDB" id="8920846at2759"/>
<evidence type="ECO:0000256" key="1">
    <source>
        <dbReference type="SAM" id="MobiDB-lite"/>
    </source>
</evidence>
<dbReference type="Proteomes" id="UP000515152">
    <property type="component" value="Chromosome 14"/>
</dbReference>
<reference evidence="3" key="1">
    <citation type="submission" date="2025-08" db="UniProtKB">
        <authorList>
            <consortium name="RefSeq"/>
        </authorList>
    </citation>
    <scope>IDENTIFICATION</scope>
</reference>
<proteinExistence type="predicted"/>
<gene>
    <name evidence="3" type="primary">LOC116223526</name>
</gene>
<feature type="compositionally biased region" description="Basic and acidic residues" evidence="1">
    <location>
        <begin position="104"/>
        <end position="114"/>
    </location>
</feature>